<feature type="region of interest" description="Disordered" evidence="1">
    <location>
        <begin position="81"/>
        <end position="110"/>
    </location>
</feature>
<comment type="caution">
    <text evidence="3">The sequence shown here is derived from an EMBL/GenBank/DDBJ whole genome shotgun (WGS) entry which is preliminary data.</text>
</comment>
<dbReference type="InterPro" id="IPR047204">
    <property type="entry name" value="RMP1_RBD"/>
</dbReference>
<sequence>MVVGGFGSRGEDGSGRALGVRDDSSGPHAASRGRRCDSGRPDESTSNERKQQARAVAAAAFAAATVEAVTLPSLIASRDEAPREEAQLPATGPQGTPPVGSWTTRLGGEQRDGWMDGWMDGGRGCLVFGVGVGVGVGPPDASPNFRSLPVANTAQTSHLHVPIVRRAAVVPLRHAAASPPARAARAQDMMPTTTATAAPRPPPSPPPPPSAATAKAPGPGATAALLLPSSPADTRAANTSITETLHILDAFNHRHHNQHRATHWWSSFRILRRRLQSLRDALLSSARAAPAGGRQTTSSLSRWQAVRLRAGWMRTHVVPRAYISFSQLAADNQHAPLGLLLLAVLGRVDTVLATLAPSDDAKTLPPPAVQSSRANVTTARPMPAETETEAPPPDLGVAVSRQDVPRPVKREKRAEESAPSDHTKKRSRDVKSEAAGSDTAGKQRQSNKKNKKKSKDGGDAFANLFGSLA</sequence>
<feature type="compositionally biased region" description="Basic and acidic residues" evidence="1">
    <location>
        <begin position="9"/>
        <end position="25"/>
    </location>
</feature>
<dbReference type="InterPro" id="IPR047205">
    <property type="entry name" value="RMP1"/>
</dbReference>
<dbReference type="Proteomes" id="UP001287286">
    <property type="component" value="Unassembled WGS sequence"/>
</dbReference>
<feature type="region of interest" description="Disordered" evidence="1">
    <location>
        <begin position="1"/>
        <end position="57"/>
    </location>
</feature>
<evidence type="ECO:0000313" key="3">
    <source>
        <dbReference type="EMBL" id="KAK4082473.1"/>
    </source>
</evidence>
<dbReference type="CDD" id="cd22573">
    <property type="entry name" value="RMP1_RBD"/>
    <property type="match status" value="1"/>
</dbReference>
<keyword evidence="4" id="KW-1185">Reference proteome</keyword>
<evidence type="ECO:0000259" key="2">
    <source>
        <dbReference type="Pfam" id="PF20945"/>
    </source>
</evidence>
<protein>
    <recommendedName>
        <fullName evidence="2">RNase MRP protein 1 RNA binding domain-containing protein</fullName>
    </recommendedName>
</protein>
<reference evidence="3 4" key="1">
    <citation type="journal article" date="2024" name="Microbiol. Resour. Announc.">
        <title>Genome annotations for the ascomycete fungi Trichoderma harzianum, Trichoderma aggressivum, and Purpureocillium lilacinum.</title>
        <authorList>
            <person name="Beijen E.P.W."/>
            <person name="Ohm R.A."/>
        </authorList>
    </citation>
    <scope>NUCLEOTIDE SEQUENCE [LARGE SCALE GENOMIC DNA]</scope>
    <source>
        <strain evidence="3 4">CBS 150709</strain>
    </source>
</reference>
<feature type="compositionally biased region" description="Pro residues" evidence="1">
    <location>
        <begin position="199"/>
        <end position="210"/>
    </location>
</feature>
<feature type="compositionally biased region" description="Basic residues" evidence="1">
    <location>
        <begin position="445"/>
        <end position="454"/>
    </location>
</feature>
<feature type="compositionally biased region" description="Basic and acidic residues" evidence="1">
    <location>
        <begin position="34"/>
        <end position="51"/>
    </location>
</feature>
<feature type="region of interest" description="Disordered" evidence="1">
    <location>
        <begin position="358"/>
        <end position="469"/>
    </location>
</feature>
<organism evidence="3 4">
    <name type="scientific">Purpureocillium lilacinum</name>
    <name type="common">Paecilomyces lilacinus</name>
    <dbReference type="NCBI Taxonomy" id="33203"/>
    <lineage>
        <taxon>Eukaryota</taxon>
        <taxon>Fungi</taxon>
        <taxon>Dikarya</taxon>
        <taxon>Ascomycota</taxon>
        <taxon>Pezizomycotina</taxon>
        <taxon>Sordariomycetes</taxon>
        <taxon>Hypocreomycetidae</taxon>
        <taxon>Hypocreales</taxon>
        <taxon>Ophiocordycipitaceae</taxon>
        <taxon>Purpureocillium</taxon>
    </lineage>
</organism>
<evidence type="ECO:0000256" key="1">
    <source>
        <dbReference type="SAM" id="MobiDB-lite"/>
    </source>
</evidence>
<feature type="compositionally biased region" description="Low complexity" evidence="1">
    <location>
        <begin position="176"/>
        <end position="198"/>
    </location>
</feature>
<feature type="compositionally biased region" description="Low complexity" evidence="1">
    <location>
        <begin position="211"/>
        <end position="226"/>
    </location>
</feature>
<feature type="compositionally biased region" description="Basic and acidic residues" evidence="1">
    <location>
        <begin position="403"/>
        <end position="422"/>
    </location>
</feature>
<dbReference type="Pfam" id="PF20945">
    <property type="entry name" value="RMP1"/>
    <property type="match status" value="1"/>
</dbReference>
<gene>
    <name evidence="3" type="ORF">Purlil1_11248</name>
</gene>
<accession>A0ABR0BK80</accession>
<evidence type="ECO:0000313" key="4">
    <source>
        <dbReference type="Proteomes" id="UP001287286"/>
    </source>
</evidence>
<dbReference type="PANTHER" id="PTHR37792:SF1">
    <property type="entry name" value="RIBONUCLEASE MRP PROTEIN SUBUNIT RMP1"/>
    <property type="match status" value="1"/>
</dbReference>
<feature type="domain" description="RNase MRP protein 1 RNA binding" evidence="2">
    <location>
        <begin position="247"/>
        <end position="347"/>
    </location>
</feature>
<name>A0ABR0BK80_PURLI</name>
<feature type="region of interest" description="Disordered" evidence="1">
    <location>
        <begin position="176"/>
        <end position="226"/>
    </location>
</feature>
<dbReference type="EMBL" id="JAWRVI010000065">
    <property type="protein sequence ID" value="KAK4082473.1"/>
    <property type="molecule type" value="Genomic_DNA"/>
</dbReference>
<dbReference type="PANTHER" id="PTHR37792">
    <property type="entry name" value="RIBONUCLEASE MRP PROTEIN SUBUNIT RMP1"/>
    <property type="match status" value="1"/>
</dbReference>
<proteinExistence type="predicted"/>